<feature type="compositionally biased region" description="Basic and acidic residues" evidence="1">
    <location>
        <begin position="24"/>
        <end position="34"/>
    </location>
</feature>
<proteinExistence type="predicted"/>
<dbReference type="EMBL" id="JAHRIO010090108">
    <property type="protein sequence ID" value="MEQ2187338.1"/>
    <property type="molecule type" value="Genomic_DNA"/>
</dbReference>
<protein>
    <submittedName>
        <fullName evidence="2">Uncharacterized protein</fullName>
    </submittedName>
</protein>
<keyword evidence="3" id="KW-1185">Reference proteome</keyword>
<accession>A0ABV0PUZ4</accession>
<evidence type="ECO:0000313" key="2">
    <source>
        <dbReference type="EMBL" id="MEQ2187338.1"/>
    </source>
</evidence>
<reference evidence="2 3" key="1">
    <citation type="submission" date="2021-06" db="EMBL/GenBank/DDBJ databases">
        <authorList>
            <person name="Palmer J.M."/>
        </authorList>
    </citation>
    <scope>NUCLEOTIDE SEQUENCE [LARGE SCALE GENOMIC DNA]</scope>
    <source>
        <strain evidence="2 3">GA_2019</strain>
        <tissue evidence="2">Muscle</tissue>
    </source>
</reference>
<evidence type="ECO:0000313" key="3">
    <source>
        <dbReference type="Proteomes" id="UP001476798"/>
    </source>
</evidence>
<comment type="caution">
    <text evidence="2">The sequence shown here is derived from an EMBL/GenBank/DDBJ whole genome shotgun (WGS) entry which is preliminary data.</text>
</comment>
<evidence type="ECO:0000256" key="1">
    <source>
        <dbReference type="SAM" id="MobiDB-lite"/>
    </source>
</evidence>
<sequence>MARVGVYWQEHQNTSVESSGTQAARRDWPDRSQELKPGSLLYNSGWRKQGSPITNVALQPTHAETYCPFADQIEIGGKQHTALDALFHLSVQHYPKTTQNI</sequence>
<feature type="region of interest" description="Disordered" evidence="1">
    <location>
        <begin position="11"/>
        <end position="36"/>
    </location>
</feature>
<dbReference type="Proteomes" id="UP001476798">
    <property type="component" value="Unassembled WGS sequence"/>
</dbReference>
<feature type="compositionally biased region" description="Polar residues" evidence="1">
    <location>
        <begin position="11"/>
        <end position="22"/>
    </location>
</feature>
<gene>
    <name evidence="2" type="ORF">GOODEAATRI_003712</name>
</gene>
<name>A0ABV0PUZ4_9TELE</name>
<organism evidence="2 3">
    <name type="scientific">Goodea atripinnis</name>
    <dbReference type="NCBI Taxonomy" id="208336"/>
    <lineage>
        <taxon>Eukaryota</taxon>
        <taxon>Metazoa</taxon>
        <taxon>Chordata</taxon>
        <taxon>Craniata</taxon>
        <taxon>Vertebrata</taxon>
        <taxon>Euteleostomi</taxon>
        <taxon>Actinopterygii</taxon>
        <taxon>Neopterygii</taxon>
        <taxon>Teleostei</taxon>
        <taxon>Neoteleostei</taxon>
        <taxon>Acanthomorphata</taxon>
        <taxon>Ovalentaria</taxon>
        <taxon>Atherinomorphae</taxon>
        <taxon>Cyprinodontiformes</taxon>
        <taxon>Goodeidae</taxon>
        <taxon>Goodea</taxon>
    </lineage>
</organism>